<protein>
    <submittedName>
        <fullName evidence="6">Flavin oxidoreductase</fullName>
    </submittedName>
</protein>
<dbReference type="Pfam" id="PF01613">
    <property type="entry name" value="Flavin_Reduct"/>
    <property type="match status" value="1"/>
</dbReference>
<evidence type="ECO:0000259" key="5">
    <source>
        <dbReference type="Pfam" id="PF01613"/>
    </source>
</evidence>
<proteinExistence type="inferred from homology"/>
<gene>
    <name evidence="6" type="ORF">FN961_03800</name>
</gene>
<comment type="similarity">
    <text evidence="4">Belongs to the flavoredoxin family.</text>
</comment>
<evidence type="ECO:0000256" key="1">
    <source>
        <dbReference type="ARBA" id="ARBA00001917"/>
    </source>
</evidence>
<comment type="caution">
    <text evidence="6">The sequence shown here is derived from an EMBL/GenBank/DDBJ whole genome shotgun (WGS) entry which is preliminary data.</text>
</comment>
<dbReference type="InterPro" id="IPR002563">
    <property type="entry name" value="Flavin_Rdtase-like_dom"/>
</dbReference>
<keyword evidence="7" id="KW-1185">Reference proteome</keyword>
<organism evidence="6 7">
    <name type="scientific">Shewanella hanedai</name>
    <name type="common">Alteromonas hanedai</name>
    <dbReference type="NCBI Taxonomy" id="25"/>
    <lineage>
        <taxon>Bacteria</taxon>
        <taxon>Pseudomonadati</taxon>
        <taxon>Pseudomonadota</taxon>
        <taxon>Gammaproteobacteria</taxon>
        <taxon>Alteromonadales</taxon>
        <taxon>Shewanellaceae</taxon>
        <taxon>Shewanella</taxon>
    </lineage>
</organism>
<evidence type="ECO:0000256" key="4">
    <source>
        <dbReference type="ARBA" id="ARBA00038054"/>
    </source>
</evidence>
<evidence type="ECO:0000256" key="2">
    <source>
        <dbReference type="ARBA" id="ARBA00022630"/>
    </source>
</evidence>
<keyword evidence="2" id="KW-0285">Flavoprotein</keyword>
<reference evidence="7" key="1">
    <citation type="submission" date="2019-07" db="EMBL/GenBank/DDBJ databases">
        <title>Shewanella sp. YLB-08 draft genomic sequence.</title>
        <authorList>
            <person name="Yu L."/>
        </authorList>
    </citation>
    <scope>NUCLEOTIDE SEQUENCE [LARGE SCALE GENOMIC DNA]</scope>
    <source>
        <strain evidence="7">JCM 20706</strain>
    </source>
</reference>
<dbReference type="PANTHER" id="PTHR33798:SF5">
    <property type="entry name" value="FLAVIN REDUCTASE LIKE DOMAIN-CONTAINING PROTEIN"/>
    <property type="match status" value="1"/>
</dbReference>
<dbReference type="SUPFAM" id="SSF50475">
    <property type="entry name" value="FMN-binding split barrel"/>
    <property type="match status" value="1"/>
</dbReference>
<dbReference type="AlphaFoldDB" id="A0A553JT31"/>
<accession>A0A553JT31</accession>
<dbReference type="GO" id="GO:0010181">
    <property type="term" value="F:FMN binding"/>
    <property type="evidence" value="ECO:0007669"/>
    <property type="project" value="InterPro"/>
</dbReference>
<evidence type="ECO:0000256" key="3">
    <source>
        <dbReference type="ARBA" id="ARBA00022643"/>
    </source>
</evidence>
<evidence type="ECO:0000313" key="7">
    <source>
        <dbReference type="Proteomes" id="UP000318126"/>
    </source>
</evidence>
<dbReference type="InterPro" id="IPR012349">
    <property type="entry name" value="Split_barrel_FMN-bd"/>
</dbReference>
<sequence>MKHLTTTDIAQMEQRSRARLINSLSGFKSANLIGSQDDKGCTNLSIVSSVFHLGANPALMGMIIRPDGVPRDTLSNIKQTGSYTINHVSSDIYCKAHQTSARYDANVSEFGEVGLTEEYVEGVIAPFVQESQLKFSLEVREITQLMVNNTIMVIGEIKHIIVDELGMNPDGYIDIEALDTVTISGLDSYHQTKRLARLSYAKPGKELDKLP</sequence>
<dbReference type="Proteomes" id="UP000318126">
    <property type="component" value="Unassembled WGS sequence"/>
</dbReference>
<dbReference type="OrthoDB" id="5293996at2"/>
<dbReference type="GO" id="GO:0016646">
    <property type="term" value="F:oxidoreductase activity, acting on the CH-NH group of donors, NAD or NADP as acceptor"/>
    <property type="evidence" value="ECO:0007669"/>
    <property type="project" value="UniProtKB-ARBA"/>
</dbReference>
<dbReference type="EMBL" id="VKGK01000003">
    <property type="protein sequence ID" value="TRY15609.1"/>
    <property type="molecule type" value="Genomic_DNA"/>
</dbReference>
<comment type="cofactor">
    <cofactor evidence="1">
        <name>FMN</name>
        <dbReference type="ChEBI" id="CHEBI:58210"/>
    </cofactor>
</comment>
<feature type="domain" description="Flavin reductase like" evidence="5">
    <location>
        <begin position="32"/>
        <end position="164"/>
    </location>
</feature>
<dbReference type="PANTHER" id="PTHR33798">
    <property type="entry name" value="FLAVOPROTEIN OXYGENASE"/>
    <property type="match status" value="1"/>
</dbReference>
<keyword evidence="3" id="KW-0288">FMN</keyword>
<name>A0A553JT31_SHEHA</name>
<evidence type="ECO:0000313" key="6">
    <source>
        <dbReference type="EMBL" id="TRY15609.1"/>
    </source>
</evidence>
<dbReference type="Gene3D" id="2.30.110.10">
    <property type="entry name" value="Electron Transport, Fmn-binding Protein, Chain A"/>
    <property type="match status" value="1"/>
</dbReference>